<feature type="transmembrane region" description="Helical" evidence="4">
    <location>
        <begin position="343"/>
        <end position="365"/>
    </location>
</feature>
<dbReference type="InterPro" id="IPR043128">
    <property type="entry name" value="Rev_trsase/Diguanyl_cyclase"/>
</dbReference>
<feature type="transmembrane region" description="Helical" evidence="4">
    <location>
        <begin position="194"/>
        <end position="215"/>
    </location>
</feature>
<dbReference type="SUPFAM" id="SSF49785">
    <property type="entry name" value="Galactose-binding domain-like"/>
    <property type="match status" value="1"/>
</dbReference>
<dbReference type="FunFam" id="3.30.70.270:FF:000001">
    <property type="entry name" value="Diguanylate cyclase domain protein"/>
    <property type="match status" value="1"/>
</dbReference>
<dbReference type="InterPro" id="IPR008979">
    <property type="entry name" value="Galactose-bd-like_sf"/>
</dbReference>
<comment type="catalytic activity">
    <reaction evidence="3">
        <text>2 GTP = 3',3'-c-di-GMP + 2 diphosphate</text>
        <dbReference type="Rhea" id="RHEA:24898"/>
        <dbReference type="ChEBI" id="CHEBI:33019"/>
        <dbReference type="ChEBI" id="CHEBI:37565"/>
        <dbReference type="ChEBI" id="CHEBI:58805"/>
        <dbReference type="EC" id="2.7.7.65"/>
    </reaction>
</comment>
<dbReference type="PROSITE" id="PS50887">
    <property type="entry name" value="GGDEF"/>
    <property type="match status" value="1"/>
</dbReference>
<dbReference type="EC" id="2.7.7.65" evidence="2"/>
<dbReference type="SMART" id="SM00267">
    <property type="entry name" value="GGDEF"/>
    <property type="match status" value="1"/>
</dbReference>
<dbReference type="SUPFAM" id="SSF55073">
    <property type="entry name" value="Nucleotide cyclase"/>
    <property type="match status" value="1"/>
</dbReference>
<dbReference type="Proteomes" id="UP000664303">
    <property type="component" value="Unassembled WGS sequence"/>
</dbReference>
<dbReference type="AlphaFoldDB" id="A0A939DDY6"/>
<dbReference type="PANTHER" id="PTHR45138">
    <property type="entry name" value="REGULATORY COMPONENTS OF SENSORY TRANSDUCTION SYSTEM"/>
    <property type="match status" value="1"/>
</dbReference>
<keyword evidence="4" id="KW-0812">Transmembrane</keyword>
<dbReference type="PANTHER" id="PTHR45138:SF9">
    <property type="entry name" value="DIGUANYLATE CYCLASE DGCM-RELATED"/>
    <property type="match status" value="1"/>
</dbReference>
<evidence type="ECO:0000256" key="3">
    <source>
        <dbReference type="ARBA" id="ARBA00034247"/>
    </source>
</evidence>
<dbReference type="CDD" id="cd01949">
    <property type="entry name" value="GGDEF"/>
    <property type="match status" value="1"/>
</dbReference>
<dbReference type="GO" id="GO:0052621">
    <property type="term" value="F:diguanylate cyclase activity"/>
    <property type="evidence" value="ECO:0007669"/>
    <property type="project" value="UniProtKB-EC"/>
</dbReference>
<keyword evidence="4" id="KW-1133">Transmembrane helix</keyword>
<dbReference type="Pfam" id="PF07695">
    <property type="entry name" value="7TMR-DISM_7TM"/>
    <property type="match status" value="1"/>
</dbReference>
<dbReference type="InterPro" id="IPR011623">
    <property type="entry name" value="7TMR_DISM_rcpt_extracell_dom1"/>
</dbReference>
<gene>
    <name evidence="6" type="ORF">JYP50_05955</name>
</gene>
<feature type="transmembrane region" description="Helical" evidence="4">
    <location>
        <begin position="371"/>
        <end position="388"/>
    </location>
</feature>
<evidence type="ECO:0000259" key="5">
    <source>
        <dbReference type="PROSITE" id="PS50887"/>
    </source>
</evidence>
<keyword evidence="4" id="KW-0472">Membrane</keyword>
<keyword evidence="7" id="KW-1185">Reference proteome</keyword>
<dbReference type="EMBL" id="JAFKCZ010000004">
    <property type="protein sequence ID" value="MBN7796121.1"/>
    <property type="molecule type" value="Genomic_DNA"/>
</dbReference>
<feature type="transmembrane region" description="Helical" evidence="4">
    <location>
        <begin position="259"/>
        <end position="277"/>
    </location>
</feature>
<evidence type="ECO:0000313" key="6">
    <source>
        <dbReference type="EMBL" id="MBN7796121.1"/>
    </source>
</evidence>
<protein>
    <recommendedName>
        <fullName evidence="2">diguanylate cyclase</fullName>
        <ecNumber evidence="2">2.7.7.65</ecNumber>
    </recommendedName>
</protein>
<organism evidence="6 7">
    <name type="scientific">Parahaliea mediterranea</name>
    <dbReference type="NCBI Taxonomy" id="651086"/>
    <lineage>
        <taxon>Bacteria</taxon>
        <taxon>Pseudomonadati</taxon>
        <taxon>Pseudomonadota</taxon>
        <taxon>Gammaproteobacteria</taxon>
        <taxon>Cellvibrionales</taxon>
        <taxon>Halieaceae</taxon>
        <taxon>Parahaliea</taxon>
    </lineage>
</organism>
<dbReference type="InterPro" id="IPR050469">
    <property type="entry name" value="Diguanylate_Cyclase"/>
</dbReference>
<feature type="domain" description="GGDEF" evidence="5">
    <location>
        <begin position="450"/>
        <end position="582"/>
    </location>
</feature>
<dbReference type="RefSeq" id="WP_206559567.1">
    <property type="nucleotide sequence ID" value="NZ_JAFKCZ010000004.1"/>
</dbReference>
<evidence type="ECO:0000256" key="4">
    <source>
        <dbReference type="SAM" id="Phobius"/>
    </source>
</evidence>
<dbReference type="NCBIfam" id="TIGR00254">
    <property type="entry name" value="GGDEF"/>
    <property type="match status" value="1"/>
</dbReference>
<comment type="caution">
    <text evidence="6">The sequence shown here is derived from an EMBL/GenBank/DDBJ whole genome shotgun (WGS) entry which is preliminary data.</text>
</comment>
<dbReference type="Pfam" id="PF00990">
    <property type="entry name" value="GGDEF"/>
    <property type="match status" value="1"/>
</dbReference>
<dbReference type="InterPro" id="IPR000160">
    <property type="entry name" value="GGDEF_dom"/>
</dbReference>
<feature type="transmembrane region" description="Helical" evidence="4">
    <location>
        <begin position="222"/>
        <end position="239"/>
    </location>
</feature>
<feature type="transmembrane region" description="Helical" evidence="4">
    <location>
        <begin position="284"/>
        <end position="302"/>
    </location>
</feature>
<reference evidence="6" key="1">
    <citation type="submission" date="2021-02" db="EMBL/GenBank/DDBJ databases">
        <title>PHA producing bacteria isolated from coastal sediment in Guangdong, Shenzhen.</title>
        <authorList>
            <person name="Zheng W."/>
            <person name="Yu S."/>
            <person name="Huang Y."/>
        </authorList>
    </citation>
    <scope>NUCLEOTIDE SEQUENCE</scope>
    <source>
        <strain evidence="6">TN14-10</strain>
    </source>
</reference>
<dbReference type="Gene3D" id="2.60.120.260">
    <property type="entry name" value="Galactose-binding domain-like"/>
    <property type="match status" value="1"/>
</dbReference>
<sequence>MAEPPPAQAAEAGSPALSIRLADALAGMRIESGWRFQPGDNPAWSSPGHDDSAWRQVDFPHRWGPADADPGARYFGWYRLHLRLEDRGRAGDLEHLAVRLGSMLSAYEFYAGGKRLGGAGRLPPDDRPGIDYNRERVLTIPASAIAPDGSLVLALRVWAGNESLLQHFGGGVHGGQFQIGRLSDQLLSLTVHQMPALLVSVIYLAFGFYFLYLYTRARDLHSFLWFGVAALMIGLYGLLVTEWRYLLDWNFPTYKKAELGLVYLLPALSIQGVWTMLDEPVGRWLRAYQVISVLLAVVLVLAPGLDLNVSTLHAWELWALLAPLGVLWLLVRKLRAGHEEARTLVVGAGLFIATCVHDALIDLIRLDSPRILPWGFLAIAVTMAISLGNRFTRMLNHLEEEVAERTARLTEANHRLFEAARIDPLTGVNNRRGFFAAAESEVGRAFRGGRPFSVVLADVDHFKPVNDRLGHACGDHVLTCLAGILRQAVRKSDLVARWGGEEFILLLPETDAEGAVLLAEKIRRQIAGSTIDYGDASLQLTMTFGVAEHRRGESLDSCVSRSDEALYRGKREGRNRVVAASHIEIAPDQVSASET</sequence>
<accession>A0A939DDY6</accession>
<dbReference type="InterPro" id="IPR029787">
    <property type="entry name" value="Nucleotide_cyclase"/>
</dbReference>
<evidence type="ECO:0000256" key="2">
    <source>
        <dbReference type="ARBA" id="ARBA00012528"/>
    </source>
</evidence>
<evidence type="ECO:0000313" key="7">
    <source>
        <dbReference type="Proteomes" id="UP000664303"/>
    </source>
</evidence>
<evidence type="ECO:0000256" key="1">
    <source>
        <dbReference type="ARBA" id="ARBA00001946"/>
    </source>
</evidence>
<proteinExistence type="predicted"/>
<name>A0A939DDY6_9GAMM</name>
<comment type="cofactor">
    <cofactor evidence="1">
        <name>Mg(2+)</name>
        <dbReference type="ChEBI" id="CHEBI:18420"/>
    </cofactor>
</comment>
<dbReference type="Gene3D" id="3.30.70.270">
    <property type="match status" value="1"/>
</dbReference>
<feature type="transmembrane region" description="Helical" evidence="4">
    <location>
        <begin position="314"/>
        <end position="331"/>
    </location>
</feature>